<dbReference type="Proteomes" id="UP000192761">
    <property type="component" value="Unassembled WGS sequence"/>
</dbReference>
<proteinExistence type="predicted"/>
<reference evidence="1 2" key="1">
    <citation type="submission" date="2017-04" db="EMBL/GenBank/DDBJ databases">
        <authorList>
            <person name="Afonso C.L."/>
            <person name="Miller P.J."/>
            <person name="Scott M.A."/>
            <person name="Spackman E."/>
            <person name="Goraichik I."/>
            <person name="Dimitrov K.M."/>
            <person name="Suarez D.L."/>
            <person name="Swayne D.E."/>
        </authorList>
    </citation>
    <scope>NUCLEOTIDE SEQUENCE [LARGE SCALE GENOMIC DNA]</scope>
    <source>
        <strain evidence="1 2">DSM 23236</strain>
    </source>
</reference>
<keyword evidence="2" id="KW-1185">Reference proteome</keyword>
<evidence type="ECO:0000313" key="1">
    <source>
        <dbReference type="EMBL" id="SMC29181.1"/>
    </source>
</evidence>
<organism evidence="1 2">
    <name type="scientific">Andreprevotia lacus DSM 23236</name>
    <dbReference type="NCBI Taxonomy" id="1121001"/>
    <lineage>
        <taxon>Bacteria</taxon>
        <taxon>Pseudomonadati</taxon>
        <taxon>Pseudomonadota</taxon>
        <taxon>Betaproteobacteria</taxon>
        <taxon>Neisseriales</taxon>
        <taxon>Chitinibacteraceae</taxon>
        <taxon>Andreprevotia</taxon>
    </lineage>
</organism>
<dbReference type="STRING" id="1121001.SAMN02745857_03659"/>
<evidence type="ECO:0000313" key="2">
    <source>
        <dbReference type="Proteomes" id="UP000192761"/>
    </source>
</evidence>
<dbReference type="AlphaFoldDB" id="A0A1W1Y067"/>
<gene>
    <name evidence="1" type="ORF">SAMN02745857_03659</name>
</gene>
<name>A0A1W1Y067_9NEIS</name>
<accession>A0A1W1Y067</accession>
<dbReference type="EMBL" id="FWXD01000030">
    <property type="protein sequence ID" value="SMC29181.1"/>
    <property type="molecule type" value="Genomic_DNA"/>
</dbReference>
<protein>
    <submittedName>
        <fullName evidence="1">Uncharacterized protein</fullName>
    </submittedName>
</protein>
<sequence>MRLLNTQEMQQAVGGGVPLPNGTYIGQTAWFEGTTYYWETVRVTDSSGVERWLTGWYVPVYNEYHQLVNWQAA</sequence>